<dbReference type="Proteomes" id="UP000003771">
    <property type="component" value="Unassembled WGS sequence"/>
</dbReference>
<evidence type="ECO:0000313" key="1">
    <source>
        <dbReference type="EMBL" id="EGR92463.1"/>
    </source>
</evidence>
<name>F9P3S9_STROR</name>
<dbReference type="EMBL" id="AFUO01000002">
    <property type="protein sequence ID" value="EGR92463.1"/>
    <property type="molecule type" value="Genomic_DNA"/>
</dbReference>
<sequence>MTIKLIATEIEIKWIIQYNRSKKFLGIKRVRVKVKFGANEII</sequence>
<comment type="caution">
    <text evidence="1">The sequence shown here is derived from an EMBL/GenBank/DDBJ whole genome shotgun (WGS) entry which is preliminary data.</text>
</comment>
<gene>
    <name evidence="1" type="ORF">HMPREF9178_1882</name>
</gene>
<evidence type="ECO:0000313" key="2">
    <source>
        <dbReference type="Proteomes" id="UP000003771"/>
    </source>
</evidence>
<reference evidence="1 2" key="1">
    <citation type="submission" date="2011-07" db="EMBL/GenBank/DDBJ databases">
        <authorList>
            <person name="Durkin A.S."/>
            <person name="Kim M."/>
            <person name="Radune D."/>
            <person name="Hostetler J."/>
            <person name="Torralba M."/>
            <person name="Gillis M."/>
            <person name="Methe B."/>
            <person name="Sutton G."/>
            <person name="Nelson K.E."/>
        </authorList>
    </citation>
    <scope>NUCLEOTIDE SEQUENCE [LARGE SCALE GENOMIC DNA]</scope>
    <source>
        <strain evidence="1 2">F0392</strain>
    </source>
</reference>
<protein>
    <submittedName>
        <fullName evidence="1">Uncharacterized protein</fullName>
    </submittedName>
</protein>
<accession>F9P3S9</accession>
<proteinExistence type="predicted"/>
<dbReference type="AlphaFoldDB" id="F9P3S9"/>
<organism evidence="1 2">
    <name type="scientific">Streptococcus mitis bv. 2 str. F0392</name>
    <dbReference type="NCBI Taxonomy" id="768726"/>
    <lineage>
        <taxon>Bacteria</taxon>
        <taxon>Bacillati</taxon>
        <taxon>Bacillota</taxon>
        <taxon>Bacilli</taxon>
        <taxon>Lactobacillales</taxon>
        <taxon>Streptococcaceae</taxon>
        <taxon>Streptococcus</taxon>
    </lineage>
</organism>